<keyword evidence="2 5" id="KW-0812">Transmembrane</keyword>
<proteinExistence type="predicted"/>
<dbReference type="Pfam" id="PF04191">
    <property type="entry name" value="PEMT"/>
    <property type="match status" value="1"/>
</dbReference>
<accession>A0A410QGP4</accession>
<dbReference type="KEGG" id="spoa:EQM13_17185"/>
<dbReference type="OrthoDB" id="272002at2"/>
<keyword evidence="6" id="KW-0808">Transferase</keyword>
<dbReference type="EMBL" id="CP035282">
    <property type="protein sequence ID" value="QAT63177.1"/>
    <property type="molecule type" value="Genomic_DNA"/>
</dbReference>
<dbReference type="InterPro" id="IPR052527">
    <property type="entry name" value="Metal_cation-efflux_comp"/>
</dbReference>
<keyword evidence="7" id="KW-1185">Reference proteome</keyword>
<dbReference type="Gene3D" id="1.20.120.1630">
    <property type="match status" value="1"/>
</dbReference>
<evidence type="ECO:0000256" key="2">
    <source>
        <dbReference type="ARBA" id="ARBA00022692"/>
    </source>
</evidence>
<feature type="transmembrane region" description="Helical" evidence="5">
    <location>
        <begin position="29"/>
        <end position="56"/>
    </location>
</feature>
<name>A0A410QGP4_9FIRM</name>
<reference evidence="7" key="1">
    <citation type="submission" date="2019-01" db="EMBL/GenBank/DDBJ databases">
        <title>Draft genomes of a novel of Sporanaerobacter strains.</title>
        <authorList>
            <person name="Ma S."/>
        </authorList>
    </citation>
    <scope>NUCLEOTIDE SEQUENCE [LARGE SCALE GENOMIC DNA]</scope>
    <source>
        <strain evidence="7">NJN-17</strain>
    </source>
</reference>
<comment type="subcellular location">
    <subcellularLocation>
        <location evidence="1">Endomembrane system</location>
        <topology evidence="1">Multi-pass membrane protein</topology>
    </subcellularLocation>
</comment>
<dbReference type="PANTHER" id="PTHR43847">
    <property type="entry name" value="BLL3993 PROTEIN"/>
    <property type="match status" value="1"/>
</dbReference>
<evidence type="ECO:0000256" key="5">
    <source>
        <dbReference type="SAM" id="Phobius"/>
    </source>
</evidence>
<evidence type="ECO:0000313" key="7">
    <source>
        <dbReference type="Proteomes" id="UP000287969"/>
    </source>
</evidence>
<keyword evidence="3 5" id="KW-1133">Transmembrane helix</keyword>
<evidence type="ECO:0000256" key="1">
    <source>
        <dbReference type="ARBA" id="ARBA00004127"/>
    </source>
</evidence>
<keyword evidence="6" id="KW-0489">Methyltransferase</keyword>
<evidence type="ECO:0000256" key="3">
    <source>
        <dbReference type="ARBA" id="ARBA00022989"/>
    </source>
</evidence>
<keyword evidence="4 5" id="KW-0472">Membrane</keyword>
<dbReference type="PANTHER" id="PTHR43847:SF1">
    <property type="entry name" value="BLL3993 PROTEIN"/>
    <property type="match status" value="1"/>
</dbReference>
<sequence length="90" mass="10527">MNVQTDKEQQLIQIGPYRIIRNPAYTGSIISLLGISFCLRSVYSPLIVLALCLLCYGIRIRKEETELANHFGKEFQEYAERTWRLFPLIY</sequence>
<dbReference type="Proteomes" id="UP000287969">
    <property type="component" value="Chromosome"/>
</dbReference>
<evidence type="ECO:0000256" key="4">
    <source>
        <dbReference type="ARBA" id="ARBA00023136"/>
    </source>
</evidence>
<dbReference type="AlphaFoldDB" id="A0A410QGP4"/>
<dbReference type="GO" id="GO:0012505">
    <property type="term" value="C:endomembrane system"/>
    <property type="evidence" value="ECO:0007669"/>
    <property type="project" value="UniProtKB-SubCell"/>
</dbReference>
<gene>
    <name evidence="6" type="ORF">EQM13_17185</name>
</gene>
<protein>
    <submittedName>
        <fullName evidence="6">Isoprenylcysteine carboxylmethyltransferase family protein</fullName>
    </submittedName>
</protein>
<dbReference type="GO" id="GO:0008168">
    <property type="term" value="F:methyltransferase activity"/>
    <property type="evidence" value="ECO:0007669"/>
    <property type="project" value="UniProtKB-KW"/>
</dbReference>
<dbReference type="InterPro" id="IPR007318">
    <property type="entry name" value="Phopholipid_MeTrfase"/>
</dbReference>
<evidence type="ECO:0000313" key="6">
    <source>
        <dbReference type="EMBL" id="QAT63177.1"/>
    </source>
</evidence>
<organism evidence="6 7">
    <name type="scientific">Acidilutibacter cellobiosedens</name>
    <dbReference type="NCBI Taxonomy" id="2507161"/>
    <lineage>
        <taxon>Bacteria</taxon>
        <taxon>Bacillati</taxon>
        <taxon>Bacillota</taxon>
        <taxon>Tissierellia</taxon>
        <taxon>Tissierellales</taxon>
        <taxon>Acidilutibacteraceae</taxon>
        <taxon>Acidilutibacter</taxon>
    </lineage>
</organism>
<dbReference type="GO" id="GO:0032259">
    <property type="term" value="P:methylation"/>
    <property type="evidence" value="ECO:0007669"/>
    <property type="project" value="UniProtKB-KW"/>
</dbReference>